<feature type="compositionally biased region" description="Acidic residues" evidence="1">
    <location>
        <begin position="12"/>
        <end position="23"/>
    </location>
</feature>
<reference evidence="2 3" key="1">
    <citation type="journal article" date="2023" name="G3 (Bethesda)">
        <title>A chromosome-length genome assembly and annotation of blackberry (Rubus argutus, cv. 'Hillquist').</title>
        <authorList>
            <person name="Bruna T."/>
            <person name="Aryal R."/>
            <person name="Dudchenko O."/>
            <person name="Sargent D.J."/>
            <person name="Mead D."/>
            <person name="Buti M."/>
            <person name="Cavallini A."/>
            <person name="Hytonen T."/>
            <person name="Andres J."/>
            <person name="Pham M."/>
            <person name="Weisz D."/>
            <person name="Mascagni F."/>
            <person name="Usai G."/>
            <person name="Natali L."/>
            <person name="Bassil N."/>
            <person name="Fernandez G.E."/>
            <person name="Lomsadze A."/>
            <person name="Armour M."/>
            <person name="Olukolu B."/>
            <person name="Poorten T."/>
            <person name="Britton C."/>
            <person name="Davik J."/>
            <person name="Ashrafi H."/>
            <person name="Aiden E.L."/>
            <person name="Borodovsky M."/>
            <person name="Worthington M."/>
        </authorList>
    </citation>
    <scope>NUCLEOTIDE SEQUENCE [LARGE SCALE GENOMIC DNA]</scope>
    <source>
        <strain evidence="2">PI 553951</strain>
    </source>
</reference>
<protein>
    <submittedName>
        <fullName evidence="2">Uncharacterized protein</fullName>
    </submittedName>
</protein>
<dbReference type="AlphaFoldDB" id="A0AAW1X857"/>
<dbReference type="EMBL" id="JBEDUW010000004">
    <property type="protein sequence ID" value="KAK9932309.1"/>
    <property type="molecule type" value="Genomic_DNA"/>
</dbReference>
<organism evidence="2 3">
    <name type="scientific">Rubus argutus</name>
    <name type="common">Southern blackberry</name>
    <dbReference type="NCBI Taxonomy" id="59490"/>
    <lineage>
        <taxon>Eukaryota</taxon>
        <taxon>Viridiplantae</taxon>
        <taxon>Streptophyta</taxon>
        <taxon>Embryophyta</taxon>
        <taxon>Tracheophyta</taxon>
        <taxon>Spermatophyta</taxon>
        <taxon>Magnoliopsida</taxon>
        <taxon>eudicotyledons</taxon>
        <taxon>Gunneridae</taxon>
        <taxon>Pentapetalae</taxon>
        <taxon>rosids</taxon>
        <taxon>fabids</taxon>
        <taxon>Rosales</taxon>
        <taxon>Rosaceae</taxon>
        <taxon>Rosoideae</taxon>
        <taxon>Rosoideae incertae sedis</taxon>
        <taxon>Rubus</taxon>
    </lineage>
</organism>
<gene>
    <name evidence="2" type="ORF">M0R45_019552</name>
</gene>
<evidence type="ECO:0000313" key="3">
    <source>
        <dbReference type="Proteomes" id="UP001457282"/>
    </source>
</evidence>
<evidence type="ECO:0000313" key="2">
    <source>
        <dbReference type="EMBL" id="KAK9932309.1"/>
    </source>
</evidence>
<comment type="caution">
    <text evidence="2">The sequence shown here is derived from an EMBL/GenBank/DDBJ whole genome shotgun (WGS) entry which is preliminary data.</text>
</comment>
<feature type="region of interest" description="Disordered" evidence="1">
    <location>
        <begin position="1"/>
        <end position="50"/>
    </location>
</feature>
<accession>A0AAW1X857</accession>
<name>A0AAW1X857_RUBAR</name>
<evidence type="ECO:0000256" key="1">
    <source>
        <dbReference type="SAM" id="MobiDB-lite"/>
    </source>
</evidence>
<proteinExistence type="predicted"/>
<dbReference type="Proteomes" id="UP001457282">
    <property type="component" value="Unassembled WGS sequence"/>
</dbReference>
<keyword evidence="3" id="KW-1185">Reference proteome</keyword>
<sequence length="72" mass="7809">MEQIFNINDPPPDLEEDDPDYDPTEPSSVASAQEPAHPPPANEGSSDEVSVHFVINISSDTSIINLSDDDED</sequence>